<feature type="domain" description="Methyltransferase type 11" evidence="2">
    <location>
        <begin position="370"/>
        <end position="434"/>
    </location>
</feature>
<sequence>MPLKRSRVQLLIGAVRRSAIICCMKAQFQSHSSTSHFFRLTIPSCCKSTSVPAANSSPGSAEPSQFKRLAATTEVVLLNTTIRFVEQDVDTFLPYAKDQEGMFAFVLYYRLPRTAAADAKMKEFHDWFVKETLALNGSFYLPYRRHYSFEQLEAAYPQIQDFFAKKEVYDPLGLFDNLWFRHYGAKYLSEPYKIALSQPVVATSSLAPRITEIRVPQVPTRRANAFRDLLSNPLLRQNFKDGFLTQIFNVMDHEQLFRMILKAARDPENRDDIEIYRALQRQVNESSGPVGAALKTWKQLNQLSAQKSELTREVCSIVSHLGKFGQLHDLLSIGDAGRLVLSLRRALHMKGQCWVAHDAFSEDVPAVMERGSLDPVGTHVSWQLMEAGPFLEVPDASVDLVTMMQGLHHIPQQHLPGFLQEVVRVLRPGGLFLFREHDALPALMPMLELAHSVFNAVMGVTDKEEEMELRAFRPLSEWRQILETTGLEDSMLFEMEPYDPTLDEMICFYKPPLHLPRPSAPLVADVPDVVPNQLPEAVASFVETAPKVLLRGILDAIDGLLDTLPSAVAIFKERLKAFSSGQQLVAQSLVDQAAEPVLKILENLRPLLAQVDFTSPADSSFANVIPAEAFLVVPALMQKVKNGKASANEMFAAAVIKDILDTLQGQKADGPKKTEEAAAVEVTKQEVETLLRKVLEEFPQLQEENAIEGMGFPKRATQVVLSRMGNISNVGEVADLLAAYLDEEAWIEFRAALLEALHDKVPPSADAIFRPKTTWARALTAFLGSRHVQPRSQALMMCQYVGLEQLPGMWRTAQALRRSQQSQQSHGVVSPAPIRSPEDAERKRNLQRALNGLTPPLRRVEMTEGHQRDICDVAEVVSASFGYYSITARPHDVTGQVQQMVSNGKLCLRNVDLCRAFGVGGAADGLRRVATGNTRQLEIRYRSNQVMPPEHLLPRITAVLERLRHSGWTEDRHSDDGEYTWYKLNEWMQVEILQIFGQSLETEPWYRFPYIQFMKVYFDVLFQESNIVQEKLGLKKAFGSMAFVTSLVPGLLMTVLFAQMKLLAIPLLSMPRFGFGGFGESYDESRAREQLVVLRPKDAPKVDWKNLDERITDITSPVEGLFIMKVPTFKALTDICKILAQDENMTVLQISAQKQVQVKVSAKGNDATINRELSSLAGCEIVSRFAYPTDGVPGPASTQWALCIDVPYLLSTIRACDQRGICVEQIYDFYC</sequence>
<comment type="caution">
    <text evidence="3">The sequence shown here is derived from an EMBL/GenBank/DDBJ whole genome shotgun (WGS) entry which is preliminary data.</text>
</comment>
<keyword evidence="6" id="KW-1185">Reference proteome</keyword>
<proteinExistence type="predicted"/>
<dbReference type="Proteomes" id="UP001152797">
    <property type="component" value="Unassembled WGS sequence"/>
</dbReference>
<dbReference type="SUPFAM" id="SSF53335">
    <property type="entry name" value="S-adenosyl-L-methionine-dependent methyltransferases"/>
    <property type="match status" value="1"/>
</dbReference>
<dbReference type="AlphaFoldDB" id="A0A9P1CVG4"/>
<feature type="region of interest" description="Disordered" evidence="1">
    <location>
        <begin position="815"/>
        <end position="843"/>
    </location>
</feature>
<dbReference type="EMBL" id="CAMXCT010002456">
    <property type="protein sequence ID" value="CAI3998278.1"/>
    <property type="molecule type" value="Genomic_DNA"/>
</dbReference>
<protein>
    <submittedName>
        <fullName evidence="5">FAD-binding PCMH-type domain-containing protein</fullName>
    </submittedName>
</protein>
<dbReference type="CDD" id="cd02440">
    <property type="entry name" value="AdoMet_MTases"/>
    <property type="match status" value="1"/>
</dbReference>
<evidence type="ECO:0000256" key="1">
    <source>
        <dbReference type="SAM" id="MobiDB-lite"/>
    </source>
</evidence>
<evidence type="ECO:0000259" key="2">
    <source>
        <dbReference type="Pfam" id="PF08241"/>
    </source>
</evidence>
<dbReference type="InterPro" id="IPR013216">
    <property type="entry name" value="Methyltransf_11"/>
</dbReference>
<organism evidence="3">
    <name type="scientific">Cladocopium goreaui</name>
    <dbReference type="NCBI Taxonomy" id="2562237"/>
    <lineage>
        <taxon>Eukaryota</taxon>
        <taxon>Sar</taxon>
        <taxon>Alveolata</taxon>
        <taxon>Dinophyceae</taxon>
        <taxon>Suessiales</taxon>
        <taxon>Symbiodiniaceae</taxon>
        <taxon>Cladocopium</taxon>
    </lineage>
</organism>
<gene>
    <name evidence="3" type="ORF">C1SCF055_LOCUS24591</name>
</gene>
<evidence type="ECO:0000313" key="5">
    <source>
        <dbReference type="EMBL" id="CAL4785590.1"/>
    </source>
</evidence>
<evidence type="ECO:0000313" key="4">
    <source>
        <dbReference type="EMBL" id="CAL1151653.1"/>
    </source>
</evidence>
<dbReference type="GO" id="GO:0008757">
    <property type="term" value="F:S-adenosylmethionine-dependent methyltransferase activity"/>
    <property type="evidence" value="ECO:0007669"/>
    <property type="project" value="InterPro"/>
</dbReference>
<evidence type="ECO:0000313" key="3">
    <source>
        <dbReference type="EMBL" id="CAI3998278.1"/>
    </source>
</evidence>
<reference evidence="3" key="1">
    <citation type="submission" date="2022-10" db="EMBL/GenBank/DDBJ databases">
        <authorList>
            <person name="Chen Y."/>
            <person name="Dougan E. K."/>
            <person name="Chan C."/>
            <person name="Rhodes N."/>
            <person name="Thang M."/>
        </authorList>
    </citation>
    <scope>NUCLEOTIDE SEQUENCE</scope>
</reference>
<dbReference type="EMBL" id="CAMXCT020002456">
    <property type="protein sequence ID" value="CAL1151653.1"/>
    <property type="molecule type" value="Genomic_DNA"/>
</dbReference>
<reference evidence="4" key="2">
    <citation type="submission" date="2024-04" db="EMBL/GenBank/DDBJ databases">
        <authorList>
            <person name="Chen Y."/>
            <person name="Shah S."/>
            <person name="Dougan E. K."/>
            <person name="Thang M."/>
            <person name="Chan C."/>
        </authorList>
    </citation>
    <scope>NUCLEOTIDE SEQUENCE [LARGE SCALE GENOMIC DNA]</scope>
</reference>
<dbReference type="Gene3D" id="3.40.50.150">
    <property type="entry name" value="Vaccinia Virus protein VP39"/>
    <property type="match status" value="1"/>
</dbReference>
<dbReference type="EMBL" id="CAMXCT030002456">
    <property type="protein sequence ID" value="CAL4785590.1"/>
    <property type="molecule type" value="Genomic_DNA"/>
</dbReference>
<evidence type="ECO:0000313" key="6">
    <source>
        <dbReference type="Proteomes" id="UP001152797"/>
    </source>
</evidence>
<dbReference type="Pfam" id="PF08241">
    <property type="entry name" value="Methyltransf_11"/>
    <property type="match status" value="1"/>
</dbReference>
<dbReference type="InterPro" id="IPR029063">
    <property type="entry name" value="SAM-dependent_MTases_sf"/>
</dbReference>
<dbReference type="OrthoDB" id="415825at2759"/>
<name>A0A9P1CVG4_9DINO</name>
<accession>A0A9P1CVG4</accession>